<feature type="transmembrane region" description="Helical" evidence="1">
    <location>
        <begin position="13"/>
        <end position="33"/>
    </location>
</feature>
<dbReference type="KEGG" id="wgl:WIGMOR_0349"/>
<dbReference type="Gene3D" id="3.30.1150.10">
    <property type="match status" value="1"/>
</dbReference>
<name>H6Q5Y8_WIGGL</name>
<dbReference type="HOGENOM" id="CLU_1111042_0_0_6"/>
<dbReference type="InterPro" id="IPR014161">
    <property type="entry name" value="Tol-Pal_TolA"/>
</dbReference>
<proteinExistence type="predicted"/>
<dbReference type="GO" id="GO:0019534">
    <property type="term" value="F:toxin transmembrane transporter activity"/>
    <property type="evidence" value="ECO:0007669"/>
    <property type="project" value="InterPro"/>
</dbReference>
<organism evidence="2 3">
    <name type="scientific">Wigglesworthia glossinidia endosymbiont of Glossina morsitans morsitans</name>
    <name type="common">Yale colony</name>
    <dbReference type="NCBI Taxonomy" id="1142511"/>
    <lineage>
        <taxon>Bacteria</taxon>
        <taxon>Pseudomonadati</taxon>
        <taxon>Pseudomonadota</taxon>
        <taxon>Gammaproteobacteria</taxon>
        <taxon>Enterobacterales</taxon>
        <taxon>Erwiniaceae</taxon>
        <taxon>Wigglesworthia</taxon>
    </lineage>
</organism>
<dbReference type="STRING" id="1142511.WIGMOR_0349"/>
<dbReference type="AlphaFoldDB" id="H6Q5Y8"/>
<dbReference type="eggNOG" id="COG3064">
    <property type="taxonomic scope" value="Bacteria"/>
</dbReference>
<keyword evidence="1" id="KW-0472">Membrane</keyword>
<evidence type="ECO:0000313" key="3">
    <source>
        <dbReference type="Proteomes" id="UP000009061"/>
    </source>
</evidence>
<protein>
    <submittedName>
        <fullName evidence="2">TolA family protein</fullName>
    </submittedName>
</protein>
<keyword evidence="1" id="KW-1133">Transmembrane helix</keyword>
<sequence length="250" mass="29317">MKTSNYRNKNAKLAIYLSIFLHVIFILCLYLTVSFTKRNIKNFYQINTLHKKIIDSKEKNFFQKKIKINNQEQLIKFYYQTLKLPENKKNIIDKNFSNKIENKNQTLKVHDTQINQKKNIKNKLKNNFLSKKSTNIIDNTIENLNNTVHNNHVIYNQNYTLSSEIETYKEAIKQSIKNKLYDYNTFIGKVCELNLEIYSSGSIKSIRMISGDESLCYAAITSAKLARIPPAPNLEIYKIAKKITLRFSPE</sequence>
<dbReference type="Proteomes" id="UP000009061">
    <property type="component" value="Chromosome"/>
</dbReference>
<dbReference type="SUPFAM" id="SSF74653">
    <property type="entry name" value="TolA/TonB C-terminal domain"/>
    <property type="match status" value="1"/>
</dbReference>
<keyword evidence="1" id="KW-0812">Transmembrane</keyword>
<dbReference type="Pfam" id="PF06519">
    <property type="entry name" value="TolA"/>
    <property type="match status" value="1"/>
</dbReference>
<dbReference type="GO" id="GO:0043213">
    <property type="term" value="P:bacteriocin transport"/>
    <property type="evidence" value="ECO:0007669"/>
    <property type="project" value="InterPro"/>
</dbReference>
<dbReference type="RefSeq" id="WP_014354123.1">
    <property type="nucleotide sequence ID" value="NC_016893.1"/>
</dbReference>
<keyword evidence="3" id="KW-1185">Reference proteome</keyword>
<evidence type="ECO:0000256" key="1">
    <source>
        <dbReference type="SAM" id="Phobius"/>
    </source>
</evidence>
<evidence type="ECO:0000313" key="2">
    <source>
        <dbReference type="EMBL" id="AFA41184.1"/>
    </source>
</evidence>
<reference evidence="2 3" key="1">
    <citation type="journal article" date="2012" name="MBio">
        <title>Insight into the transmission biology and species-specific functional capabilities of tsetse (Diptera: glossinidae) obligate symbiont wigglesworthia.</title>
        <authorList>
            <person name="Rio R.V."/>
            <person name="Symula R.E."/>
            <person name="Wang J."/>
            <person name="Lohs C."/>
            <person name="Wu Y.N."/>
            <person name="Snyder A.K."/>
            <person name="Bjornson R.D."/>
            <person name="Oshima K."/>
            <person name="Biehl B.S."/>
            <person name="Perna N.T."/>
            <person name="Hattori M."/>
            <person name="Aksoy S."/>
        </authorList>
    </citation>
    <scope>NUCLEOTIDE SEQUENCE [LARGE SCALE GENOMIC DNA]</scope>
    <source>
        <strain evidence="2">WGM</strain>
    </source>
</reference>
<gene>
    <name evidence="2" type="ORF">WIGMOR_0349</name>
</gene>
<dbReference type="NCBIfam" id="TIGR02794">
    <property type="entry name" value="tolA_full"/>
    <property type="match status" value="1"/>
</dbReference>
<accession>H6Q5Y8</accession>
<dbReference type="GO" id="GO:0016020">
    <property type="term" value="C:membrane"/>
    <property type="evidence" value="ECO:0007669"/>
    <property type="project" value="InterPro"/>
</dbReference>
<dbReference type="EMBL" id="CP003315">
    <property type="protein sequence ID" value="AFA41184.1"/>
    <property type="molecule type" value="Genomic_DNA"/>
</dbReference>